<keyword evidence="2" id="KW-1185">Reference proteome</keyword>
<gene>
    <name evidence="1" type="ORF">GF068_29380</name>
</gene>
<evidence type="ECO:0000313" key="1">
    <source>
        <dbReference type="EMBL" id="MRG96000.1"/>
    </source>
</evidence>
<dbReference type="Proteomes" id="UP000440224">
    <property type="component" value="Unassembled WGS sequence"/>
</dbReference>
<organism evidence="1 2">
    <name type="scientific">Polyangium spumosum</name>
    <dbReference type="NCBI Taxonomy" id="889282"/>
    <lineage>
        <taxon>Bacteria</taxon>
        <taxon>Pseudomonadati</taxon>
        <taxon>Myxococcota</taxon>
        <taxon>Polyangia</taxon>
        <taxon>Polyangiales</taxon>
        <taxon>Polyangiaceae</taxon>
        <taxon>Polyangium</taxon>
    </lineage>
</organism>
<dbReference type="EMBL" id="WJIE01000010">
    <property type="protein sequence ID" value="MRG96000.1"/>
    <property type="molecule type" value="Genomic_DNA"/>
</dbReference>
<dbReference type="RefSeq" id="WP_153822817.1">
    <property type="nucleotide sequence ID" value="NZ_WJIE01000010.1"/>
</dbReference>
<comment type="caution">
    <text evidence="1">The sequence shown here is derived from an EMBL/GenBank/DDBJ whole genome shotgun (WGS) entry which is preliminary data.</text>
</comment>
<sequence>MRYRGFQIVARGRSLIAERPLPEENAIYKIAGKTLAELHEKIDWWVFERDMGS</sequence>
<accession>A0A6N7PZT6</accession>
<reference evidence="1 2" key="1">
    <citation type="submission" date="2019-10" db="EMBL/GenBank/DDBJ databases">
        <title>A soil myxobacterium in the family Polyangiaceae.</title>
        <authorList>
            <person name="Li Y."/>
            <person name="Wang J."/>
        </authorList>
    </citation>
    <scope>NUCLEOTIDE SEQUENCE [LARGE SCALE GENOMIC DNA]</scope>
    <source>
        <strain evidence="1 2">DSM 14734</strain>
    </source>
</reference>
<name>A0A6N7PZT6_9BACT</name>
<evidence type="ECO:0000313" key="2">
    <source>
        <dbReference type="Proteomes" id="UP000440224"/>
    </source>
</evidence>
<proteinExistence type="predicted"/>
<dbReference type="AlphaFoldDB" id="A0A6N7PZT6"/>
<protein>
    <submittedName>
        <fullName evidence="1">Uncharacterized protein</fullName>
    </submittedName>
</protein>